<dbReference type="InterPro" id="IPR029068">
    <property type="entry name" value="Glyas_Bleomycin-R_OHBP_Dase"/>
</dbReference>
<dbReference type="Proteomes" id="UP000220133">
    <property type="component" value="Chromosome"/>
</dbReference>
<keyword evidence="1" id="KW-0732">Signal</keyword>
<feature type="domain" description="VOC" evidence="2">
    <location>
        <begin position="28"/>
        <end position="149"/>
    </location>
</feature>
<proteinExistence type="predicted"/>
<accession>A0A291QXR3</accession>
<reference evidence="3 4" key="1">
    <citation type="submission" date="2017-10" db="EMBL/GenBank/DDBJ databases">
        <title>Paenichitinophaga pekingensis gen. nov., sp. nov., isolated from activated sludge.</title>
        <authorList>
            <person name="Jin D."/>
            <person name="Kong X."/>
            <person name="Deng Y."/>
            <person name="Bai Z."/>
        </authorList>
    </citation>
    <scope>NUCLEOTIDE SEQUENCE [LARGE SCALE GENOMIC DNA]</scope>
    <source>
        <strain evidence="3 4">13</strain>
    </source>
</reference>
<evidence type="ECO:0000259" key="2">
    <source>
        <dbReference type="PROSITE" id="PS51819"/>
    </source>
</evidence>
<sequence>MKKVFLLPLLLLCCMVKIKAQTQKPAIILNHIAMYVHDLKKSTDFYAKILQFPITEEPFKDGKHTWFELSPTSKLHLIEGAPNNIARDKNDHLCFSVPSVEVFMKRLEKNHVPFSDWPGKPNTYTLRVDGVKQIYFQDPDGHWIEINDDGYKH</sequence>
<feature type="signal peptide" evidence="1">
    <location>
        <begin position="1"/>
        <end position="20"/>
    </location>
</feature>
<organism evidence="3 4">
    <name type="scientific">Chitinophaga caeni</name>
    <dbReference type="NCBI Taxonomy" id="2029983"/>
    <lineage>
        <taxon>Bacteria</taxon>
        <taxon>Pseudomonadati</taxon>
        <taxon>Bacteroidota</taxon>
        <taxon>Chitinophagia</taxon>
        <taxon>Chitinophagales</taxon>
        <taxon>Chitinophagaceae</taxon>
        <taxon>Chitinophaga</taxon>
    </lineage>
</organism>
<protein>
    <submittedName>
        <fullName evidence="3">Glyoxalase</fullName>
    </submittedName>
</protein>
<feature type="chain" id="PRO_5012493984" evidence="1">
    <location>
        <begin position="21"/>
        <end position="153"/>
    </location>
</feature>
<dbReference type="Gene3D" id="3.10.180.10">
    <property type="entry name" value="2,3-Dihydroxybiphenyl 1,2-Dioxygenase, domain 1"/>
    <property type="match status" value="1"/>
</dbReference>
<name>A0A291QXR3_9BACT</name>
<dbReference type="InterPro" id="IPR037523">
    <property type="entry name" value="VOC_core"/>
</dbReference>
<dbReference type="SUPFAM" id="SSF54593">
    <property type="entry name" value="Glyoxalase/Bleomycin resistance protein/Dihydroxybiphenyl dioxygenase"/>
    <property type="match status" value="1"/>
</dbReference>
<dbReference type="InterPro" id="IPR004360">
    <property type="entry name" value="Glyas_Fos-R_dOase_dom"/>
</dbReference>
<evidence type="ECO:0000313" key="3">
    <source>
        <dbReference type="EMBL" id="ATL48730.1"/>
    </source>
</evidence>
<dbReference type="PANTHER" id="PTHR21366">
    <property type="entry name" value="GLYOXALASE FAMILY PROTEIN"/>
    <property type="match status" value="1"/>
</dbReference>
<dbReference type="KEGG" id="cbae:COR50_17035"/>
<dbReference type="AlphaFoldDB" id="A0A291QXR3"/>
<evidence type="ECO:0000313" key="4">
    <source>
        <dbReference type="Proteomes" id="UP000220133"/>
    </source>
</evidence>
<dbReference type="OrthoDB" id="192739at2"/>
<dbReference type="PROSITE" id="PS51819">
    <property type="entry name" value="VOC"/>
    <property type="match status" value="1"/>
</dbReference>
<dbReference type="EMBL" id="CP023777">
    <property type="protein sequence ID" value="ATL48730.1"/>
    <property type="molecule type" value="Genomic_DNA"/>
</dbReference>
<dbReference type="RefSeq" id="WP_098195103.1">
    <property type="nucleotide sequence ID" value="NZ_CP023777.1"/>
</dbReference>
<gene>
    <name evidence="3" type="ORF">COR50_17035</name>
</gene>
<dbReference type="Pfam" id="PF00903">
    <property type="entry name" value="Glyoxalase"/>
    <property type="match status" value="1"/>
</dbReference>
<evidence type="ECO:0000256" key="1">
    <source>
        <dbReference type="SAM" id="SignalP"/>
    </source>
</evidence>
<dbReference type="InterPro" id="IPR050383">
    <property type="entry name" value="GlyoxalaseI/FosfomycinResist"/>
</dbReference>
<keyword evidence="4" id="KW-1185">Reference proteome</keyword>